<dbReference type="Gene3D" id="3.30.160.670">
    <property type="match status" value="1"/>
</dbReference>
<organism evidence="3 4">
    <name type="scientific">Shewanella denitrificans (strain OS217 / ATCC BAA-1090 / DSM 15013)</name>
    <dbReference type="NCBI Taxonomy" id="318161"/>
    <lineage>
        <taxon>Bacteria</taxon>
        <taxon>Pseudomonadati</taxon>
        <taxon>Pseudomonadota</taxon>
        <taxon>Gammaproteobacteria</taxon>
        <taxon>Alteromonadales</taxon>
        <taxon>Shewanellaceae</taxon>
        <taxon>Shewanella</taxon>
    </lineage>
</organism>
<dbReference type="RefSeq" id="WP_011497106.1">
    <property type="nucleotide sequence ID" value="NC_007954.1"/>
</dbReference>
<keyword evidence="4" id="KW-1185">Reference proteome</keyword>
<accession>Q12KS1</accession>
<dbReference type="AlphaFoldDB" id="Q12KS1"/>
<dbReference type="PROSITE" id="PS51257">
    <property type="entry name" value="PROKAR_LIPOPROTEIN"/>
    <property type="match status" value="1"/>
</dbReference>
<proteinExistence type="predicted"/>
<dbReference type="EMBL" id="CP000302">
    <property type="protein sequence ID" value="ABE55955.1"/>
    <property type="molecule type" value="Genomic_DNA"/>
</dbReference>
<protein>
    <recommendedName>
        <fullName evidence="2">DUF4136 domain-containing protein</fullName>
    </recommendedName>
</protein>
<dbReference type="Proteomes" id="UP000001982">
    <property type="component" value="Chromosome"/>
</dbReference>
<dbReference type="OrthoDB" id="329837at2"/>
<reference evidence="3 4" key="1">
    <citation type="submission" date="2006-03" db="EMBL/GenBank/DDBJ databases">
        <title>Complete sequence of Shewanella denitrificans OS217.</title>
        <authorList>
            <consortium name="US DOE Joint Genome Institute"/>
            <person name="Copeland A."/>
            <person name="Lucas S."/>
            <person name="Lapidus A."/>
            <person name="Barry K."/>
            <person name="Detter J.C."/>
            <person name="Glavina del Rio T."/>
            <person name="Hammon N."/>
            <person name="Israni S."/>
            <person name="Dalin E."/>
            <person name="Tice H."/>
            <person name="Pitluck S."/>
            <person name="Brettin T."/>
            <person name="Bruce D."/>
            <person name="Han C."/>
            <person name="Tapia R."/>
            <person name="Gilna P."/>
            <person name="Kiss H."/>
            <person name="Schmutz J."/>
            <person name="Larimer F."/>
            <person name="Land M."/>
            <person name="Hauser L."/>
            <person name="Kyrpides N."/>
            <person name="Lykidis A."/>
            <person name="Richardson P."/>
        </authorList>
    </citation>
    <scope>NUCLEOTIDE SEQUENCE [LARGE SCALE GENOMIC DNA]</scope>
    <source>
        <strain evidence="4">OS217 / ATCC BAA-1090 / DSM 15013</strain>
    </source>
</reference>
<name>Q12KS1_SHEDO</name>
<dbReference type="eggNOG" id="ENOG5032YB2">
    <property type="taxonomic scope" value="Bacteria"/>
</dbReference>
<feature type="signal peptide" evidence="1">
    <location>
        <begin position="1"/>
        <end position="22"/>
    </location>
</feature>
<feature type="domain" description="DUF4136" evidence="2">
    <location>
        <begin position="22"/>
        <end position="181"/>
    </location>
</feature>
<sequence length="185" mass="20580">MRILLIAAALFSLAACSTLSTSYDYDPEVSFAQYKHYAWVEKKTDQSGYHLDGLMDQRVKAAVANELALKGFSQVAALDADVLVNYLTKIDKKIDVDTFSTDFGYNPFYGPRWGVAGSVHTQTVVREYEVGTLIVDLIDNKTGKLVWRGTVADMIKDRDTPQEKIANINLAISAMMKNYPPKASK</sequence>
<evidence type="ECO:0000256" key="1">
    <source>
        <dbReference type="SAM" id="SignalP"/>
    </source>
</evidence>
<feature type="chain" id="PRO_5004181503" description="DUF4136 domain-containing protein" evidence="1">
    <location>
        <begin position="23"/>
        <end position="185"/>
    </location>
</feature>
<dbReference type="Pfam" id="PF13590">
    <property type="entry name" value="DUF4136"/>
    <property type="match status" value="1"/>
</dbReference>
<dbReference type="InterPro" id="IPR025411">
    <property type="entry name" value="DUF4136"/>
</dbReference>
<evidence type="ECO:0000259" key="2">
    <source>
        <dbReference type="Pfam" id="PF13590"/>
    </source>
</evidence>
<dbReference type="HOGENOM" id="CLU_113282_2_0_6"/>
<gene>
    <name evidence="3" type="ordered locus">Sden_2676</name>
</gene>
<dbReference type="STRING" id="318161.Sden_2676"/>
<keyword evidence="1" id="KW-0732">Signal</keyword>
<dbReference type="KEGG" id="sdn:Sden_2676"/>
<evidence type="ECO:0000313" key="3">
    <source>
        <dbReference type="EMBL" id="ABE55955.1"/>
    </source>
</evidence>
<evidence type="ECO:0000313" key="4">
    <source>
        <dbReference type="Proteomes" id="UP000001982"/>
    </source>
</evidence>